<evidence type="ECO:0000256" key="2">
    <source>
        <dbReference type="ARBA" id="ARBA00022475"/>
    </source>
</evidence>
<dbReference type="PANTHER" id="PTHR33545:SF5">
    <property type="entry name" value="UPF0750 MEMBRANE PROTEIN YITT"/>
    <property type="match status" value="1"/>
</dbReference>
<evidence type="ECO:0000256" key="6">
    <source>
        <dbReference type="SAM" id="MobiDB-lite"/>
    </source>
</evidence>
<keyword evidence="3 7" id="KW-0812">Transmembrane</keyword>
<dbReference type="PANTHER" id="PTHR33545">
    <property type="entry name" value="UPF0750 MEMBRANE PROTEIN YITT-RELATED"/>
    <property type="match status" value="1"/>
</dbReference>
<evidence type="ECO:0000256" key="1">
    <source>
        <dbReference type="ARBA" id="ARBA00004651"/>
    </source>
</evidence>
<feature type="transmembrane region" description="Helical" evidence="7">
    <location>
        <begin position="80"/>
        <end position="99"/>
    </location>
</feature>
<dbReference type="InterPro" id="IPR051461">
    <property type="entry name" value="UPF0750_membrane"/>
</dbReference>
<dbReference type="InterPro" id="IPR015867">
    <property type="entry name" value="N-reg_PII/ATP_PRibTrfase_C"/>
</dbReference>
<organism evidence="9 10">
    <name type="scientific">Muribaculum intestinale</name>
    <dbReference type="NCBI Taxonomy" id="1796646"/>
    <lineage>
        <taxon>Bacteria</taxon>
        <taxon>Pseudomonadati</taxon>
        <taxon>Bacteroidota</taxon>
        <taxon>Bacteroidia</taxon>
        <taxon>Bacteroidales</taxon>
        <taxon>Muribaculaceae</taxon>
        <taxon>Muribaculum</taxon>
    </lineage>
</organism>
<dbReference type="Gene3D" id="3.30.70.120">
    <property type="match status" value="1"/>
</dbReference>
<dbReference type="PIRSF" id="PIRSF006483">
    <property type="entry name" value="Membrane_protein_YitT"/>
    <property type="match status" value="1"/>
</dbReference>
<keyword evidence="5 7" id="KW-0472">Membrane</keyword>
<protein>
    <recommendedName>
        <fullName evidence="8">DUF2179 domain-containing protein</fullName>
    </recommendedName>
</protein>
<feature type="transmembrane region" description="Helical" evidence="7">
    <location>
        <begin position="39"/>
        <end position="68"/>
    </location>
</feature>
<accession>A0A1Z2XHB6</accession>
<evidence type="ECO:0000313" key="9">
    <source>
        <dbReference type="EMBL" id="ARE60825.1"/>
    </source>
</evidence>
<sequence length="337" mass="36784">MLSREKLWMSYKDYVIIVLGLACYAFGFSAFVLPEKIVIGGLVGVGSLVYFLGGIPVAITSYVLNLLLLAMAYRVVGKQFVLRTVFSATVLNGLIGILQPLFPEPLIAQQTFMNIIIGGALCGVGVGLVFSHNGSTGGTDIVAAMVSKHNDVSIGRMMIYCDFLIISSSFLVFHQIDKVVYGLIVTFLASYMADLVINSNRQTVQFIIISKHWREIADAINNNAHRGCTVLDGMGWYSKEAVKVLLVMCRKYESGNIFRIARSIDHNAFITQANVNGVYGEGFDAVKMRIKSTRSGMAKEILPPTPEPGTVAEVERQGDITSASVKKSEEGTLNSKF</sequence>
<dbReference type="STRING" id="1796646.A4V02_10350"/>
<dbReference type="Pfam" id="PF10035">
    <property type="entry name" value="DUF2179"/>
    <property type="match status" value="1"/>
</dbReference>
<feature type="transmembrane region" description="Helical" evidence="7">
    <location>
        <begin position="152"/>
        <end position="173"/>
    </location>
</feature>
<evidence type="ECO:0000256" key="5">
    <source>
        <dbReference type="ARBA" id="ARBA00023136"/>
    </source>
</evidence>
<keyword evidence="2" id="KW-1003">Cell membrane</keyword>
<dbReference type="InterPro" id="IPR019264">
    <property type="entry name" value="DUF2179"/>
</dbReference>
<dbReference type="GO" id="GO:0005886">
    <property type="term" value="C:plasma membrane"/>
    <property type="evidence" value="ECO:0007669"/>
    <property type="project" value="UniProtKB-SubCell"/>
</dbReference>
<feature type="transmembrane region" description="Helical" evidence="7">
    <location>
        <begin position="179"/>
        <end position="197"/>
    </location>
</feature>
<feature type="transmembrane region" description="Helical" evidence="7">
    <location>
        <begin position="111"/>
        <end position="131"/>
    </location>
</feature>
<evidence type="ECO:0000256" key="7">
    <source>
        <dbReference type="SAM" id="Phobius"/>
    </source>
</evidence>
<dbReference type="EMBL" id="CP015402">
    <property type="protein sequence ID" value="ARE60825.1"/>
    <property type="molecule type" value="Genomic_DNA"/>
</dbReference>
<dbReference type="OrthoDB" id="1114876at2"/>
<dbReference type="InterPro" id="IPR003740">
    <property type="entry name" value="YitT"/>
</dbReference>
<evidence type="ECO:0000313" key="10">
    <source>
        <dbReference type="Proteomes" id="UP000186351"/>
    </source>
</evidence>
<comment type="subcellular location">
    <subcellularLocation>
        <location evidence="1">Cell membrane</location>
        <topology evidence="1">Multi-pass membrane protein</topology>
    </subcellularLocation>
</comment>
<name>A0A1V0QE40_9BACT</name>
<feature type="compositionally biased region" description="Polar residues" evidence="6">
    <location>
        <begin position="319"/>
        <end position="337"/>
    </location>
</feature>
<evidence type="ECO:0000256" key="4">
    <source>
        <dbReference type="ARBA" id="ARBA00022989"/>
    </source>
</evidence>
<evidence type="ECO:0000256" key="3">
    <source>
        <dbReference type="ARBA" id="ARBA00022692"/>
    </source>
</evidence>
<gene>
    <name evidence="9" type="ORF">A4V02_10350</name>
</gene>
<dbReference type="CDD" id="cd16380">
    <property type="entry name" value="YitT_C"/>
    <property type="match status" value="1"/>
</dbReference>
<keyword evidence="10" id="KW-1185">Reference proteome</keyword>
<proteinExistence type="predicted"/>
<dbReference type="RefSeq" id="WP_084274095.1">
    <property type="nucleotide sequence ID" value="NZ_CAOVQP010000019.1"/>
</dbReference>
<dbReference type="AlphaFoldDB" id="A0A1V0QE40"/>
<dbReference type="Pfam" id="PF02588">
    <property type="entry name" value="YitT_membrane"/>
    <property type="match status" value="1"/>
</dbReference>
<evidence type="ECO:0000259" key="8">
    <source>
        <dbReference type="Pfam" id="PF10035"/>
    </source>
</evidence>
<feature type="domain" description="DUF2179" evidence="8">
    <location>
        <begin position="226"/>
        <end position="280"/>
    </location>
</feature>
<dbReference type="Proteomes" id="UP000186351">
    <property type="component" value="Chromosome"/>
</dbReference>
<dbReference type="KEGG" id="pary:A4V02_10350"/>
<keyword evidence="4 7" id="KW-1133">Transmembrane helix</keyword>
<feature type="transmembrane region" description="Helical" evidence="7">
    <location>
        <begin position="14"/>
        <end position="33"/>
    </location>
</feature>
<accession>A0A1V0QE40</accession>
<reference evidence="10" key="1">
    <citation type="submission" date="2016-04" db="EMBL/GenBank/DDBJ databases">
        <title>Complete Genome Sequences of Twelve Strains of a Stable Defined Moderately Diverse Mouse Microbiota 2 (sDMDMm2).</title>
        <authorList>
            <person name="Uchimura Y."/>
            <person name="Wyss M."/>
            <person name="Brugiroux S."/>
            <person name="Limenitakis J.P."/>
            <person name="Stecher B."/>
            <person name="McCoy K.D."/>
            <person name="Macpherson A.J."/>
        </authorList>
    </citation>
    <scope>NUCLEOTIDE SEQUENCE [LARGE SCALE GENOMIC DNA]</scope>
    <source>
        <strain evidence="10">YL27</strain>
    </source>
</reference>
<feature type="region of interest" description="Disordered" evidence="6">
    <location>
        <begin position="300"/>
        <end position="337"/>
    </location>
</feature>